<organism evidence="1 2">
    <name type="scientific">Rhinopithecimicrobium faecis</name>
    <dbReference type="NCBI Taxonomy" id="2820698"/>
    <lineage>
        <taxon>Bacteria</taxon>
        <taxon>Pseudomonadati</taxon>
        <taxon>Bacteroidota</taxon>
        <taxon>Sphingobacteriia</taxon>
        <taxon>Sphingobacteriales</taxon>
        <taxon>Sphingobacteriaceae</taxon>
        <taxon>Rhinopithecimicrobium</taxon>
    </lineage>
</organism>
<dbReference type="EMBL" id="JAGKSB010000017">
    <property type="protein sequence ID" value="MBP3944416.1"/>
    <property type="molecule type" value="Genomic_DNA"/>
</dbReference>
<gene>
    <name evidence="1" type="ORF">J5U18_12780</name>
</gene>
<reference evidence="1" key="1">
    <citation type="submission" date="2021-03" db="EMBL/GenBank/DDBJ databases">
        <authorList>
            <person name="Lu T."/>
            <person name="Wang Q."/>
            <person name="Han X."/>
        </authorList>
    </citation>
    <scope>NUCLEOTIDE SEQUENCE</scope>
    <source>
        <strain evidence="1">WQ 2009</strain>
    </source>
</reference>
<sequence length="640" mass="73568">MLEIIAKGKKLDLPLDIQLAITIENPFLLQDRVPIPYSLAFNLPPTLTNLNLFDYPNRLGAYIPGAKKAAIPCVIRFESLSISKGRLELDSFDKDIKVRFVGADMNDVIKNKLFDIDFGRESFPGTYQDTDYTDARNFASSYKAWSTSLAEGSHPNLIAAPIAIESEESFSFYSYINSTFKYTQRGLAPYIDYLYVNAFNPLNANFLFGMVDPEQSVHSMRFTHANIFPAFRVNYLLKNLFNNTLFSNPFSTGHLYQLAVPSLNFDKWVKRSSATVDTTIQNFAMVSNPKPKKTEPYPSTPYVELKSFLPDIAGNDFIKEILKLYCATLTVRKGQYGIILNQDIIKKKPVADYSSRLLDGLSISHHGKQTYFYGYEWSEKYTPDSEFIDVETHYDMVNYAYSIPDSGEYEKLFHITSTDQYILKRAFKNQVEFFMGGSLEELVVEYKVQSKGFHVALEDSSNSFKMRSTIKTMPLNVKTSFRHLEVRRKNIFPEQYIYPEVFNWVVPEWSALDRNARTNDIYLLYYKGFASIHQPNNQPQNPISGQTYPLLSPYGSANQSSLEWDGPAGLLQNYHAAFKEWIEKDKLRVSGNFLLTALDFHQLDITEKVHVNGRNFYFDKIQFTIRYDRIEPAAIDLIEC</sequence>
<dbReference type="Proteomes" id="UP000679691">
    <property type="component" value="Unassembled WGS sequence"/>
</dbReference>
<name>A0A8T4HE58_9SPHI</name>
<dbReference type="AlphaFoldDB" id="A0A8T4HE58"/>
<evidence type="ECO:0000313" key="1">
    <source>
        <dbReference type="EMBL" id="MBP3944416.1"/>
    </source>
</evidence>
<protein>
    <submittedName>
        <fullName evidence="1">Uncharacterized protein</fullName>
    </submittedName>
</protein>
<comment type="caution">
    <text evidence="1">The sequence shown here is derived from an EMBL/GenBank/DDBJ whole genome shotgun (WGS) entry which is preliminary data.</text>
</comment>
<proteinExistence type="predicted"/>
<keyword evidence="2" id="KW-1185">Reference proteome</keyword>
<dbReference type="RefSeq" id="WP_353547929.1">
    <property type="nucleotide sequence ID" value="NZ_JAGKSB010000017.1"/>
</dbReference>
<accession>A0A8T4HE58</accession>
<evidence type="ECO:0000313" key="2">
    <source>
        <dbReference type="Proteomes" id="UP000679691"/>
    </source>
</evidence>